<evidence type="ECO:0000313" key="2">
    <source>
        <dbReference type="EMBL" id="EAP70902.1"/>
    </source>
</evidence>
<dbReference type="EMBL" id="AAKL01000076">
    <property type="protein sequence ID" value="EAP70902.1"/>
    <property type="molecule type" value="Genomic_DNA"/>
</dbReference>
<name>A0AB33VA65_RALSU</name>
<evidence type="ECO:0000313" key="3">
    <source>
        <dbReference type="Proteomes" id="UP000005933"/>
    </source>
</evidence>
<feature type="compositionally biased region" description="Basic and acidic residues" evidence="1">
    <location>
        <begin position="94"/>
        <end position="113"/>
    </location>
</feature>
<protein>
    <submittedName>
        <fullName evidence="2">Uncharacterized protein</fullName>
    </submittedName>
</protein>
<feature type="compositionally biased region" description="Polar residues" evidence="1">
    <location>
        <begin position="11"/>
        <end position="24"/>
    </location>
</feature>
<dbReference type="AlphaFoldDB" id="A0AB33VA65"/>
<feature type="region of interest" description="Disordered" evidence="1">
    <location>
        <begin position="73"/>
        <end position="113"/>
    </location>
</feature>
<organism evidence="2 3">
    <name type="scientific">Ralstonia solanacearum (strain UW551)</name>
    <dbReference type="NCBI Taxonomy" id="342110"/>
    <lineage>
        <taxon>Bacteria</taxon>
        <taxon>Pseudomonadati</taxon>
        <taxon>Pseudomonadota</taxon>
        <taxon>Betaproteobacteria</taxon>
        <taxon>Burkholderiales</taxon>
        <taxon>Burkholderiaceae</taxon>
        <taxon>Ralstonia</taxon>
        <taxon>Ralstonia solanacearum species complex</taxon>
    </lineage>
</organism>
<evidence type="ECO:0000256" key="1">
    <source>
        <dbReference type="SAM" id="MobiDB-lite"/>
    </source>
</evidence>
<reference evidence="2 3" key="1">
    <citation type="journal article" date="2006" name="Mol. Plant Microbe Interact.">
        <title>Identification of open reading frames unique to a select agent: Ralstonia solanacearum race 3 biovar 2.</title>
        <authorList>
            <person name="Gabriel D.W."/>
            <person name="Allen C."/>
            <person name="Schell M."/>
            <person name="Denny T.P."/>
            <person name="Greenberg J.T."/>
            <person name="Duan Y.P."/>
            <person name="Flores-Cruz Z."/>
            <person name="Huang Q."/>
            <person name="Clifford J.M."/>
            <person name="Presting G."/>
            <person name="Gonzalez E.T."/>
            <person name="Reddy J."/>
            <person name="Elphinstone J."/>
            <person name="Swanson J."/>
            <person name="Yao J."/>
            <person name="Mulholland V."/>
            <person name="Liu L."/>
            <person name="Farmerie W."/>
            <person name="Patnaikuni M."/>
            <person name="Balogh B."/>
            <person name="Norman D."/>
            <person name="Alvarez A."/>
            <person name="Castillo J.A."/>
            <person name="Jones J."/>
            <person name="Saddler G."/>
            <person name="Walunas T."/>
            <person name="Zhukov A."/>
            <person name="Mikhailova N."/>
        </authorList>
    </citation>
    <scope>NUCLEOTIDE SEQUENCE [LARGE SCALE GENOMIC DNA]</scope>
    <source>
        <strain evidence="2 3">UW551</strain>
    </source>
</reference>
<proteinExistence type="predicted"/>
<sequence>MGAGVDADGCSSMTTPGRITTDQEPSGGWPRRAGEEVNRAGWPLFRRPSDGTALRSDERLFGGFFGARARRCGRPRPGLNDADRRGKQCGAHGNRQERPHTLMGMRRDRQALS</sequence>
<feature type="region of interest" description="Disordered" evidence="1">
    <location>
        <begin position="1"/>
        <end position="34"/>
    </location>
</feature>
<accession>A0AB33VA65</accession>
<gene>
    <name evidence="2" type="ORF">RRSL_00416</name>
</gene>
<comment type="caution">
    <text evidence="2">The sequence shown here is derived from an EMBL/GenBank/DDBJ whole genome shotgun (WGS) entry which is preliminary data.</text>
</comment>
<dbReference type="Proteomes" id="UP000005933">
    <property type="component" value="Unassembled WGS sequence"/>
</dbReference>